<dbReference type="InterPro" id="IPR015943">
    <property type="entry name" value="WD40/YVTN_repeat-like_dom_sf"/>
</dbReference>
<gene>
    <name evidence="2" type="ordered locus">Halhy_3515</name>
</gene>
<dbReference type="STRING" id="760192.Halhy_3515"/>
<dbReference type="InterPro" id="IPR036278">
    <property type="entry name" value="Sialidase_sf"/>
</dbReference>
<reference key="2">
    <citation type="submission" date="2011-04" db="EMBL/GenBank/DDBJ databases">
        <title>Complete sequence of chromosome of Haliscomenobacter hydrossis DSM 1100.</title>
        <authorList>
            <consortium name="US DOE Joint Genome Institute (JGI-PGF)"/>
            <person name="Lucas S."/>
            <person name="Han J."/>
            <person name="Lapidus A."/>
            <person name="Bruce D."/>
            <person name="Goodwin L."/>
            <person name="Pitluck S."/>
            <person name="Peters L."/>
            <person name="Kyrpides N."/>
            <person name="Mavromatis K."/>
            <person name="Ivanova N."/>
            <person name="Ovchinnikova G."/>
            <person name="Pagani I."/>
            <person name="Daligault H."/>
            <person name="Detter J.C."/>
            <person name="Han C."/>
            <person name="Land M."/>
            <person name="Hauser L."/>
            <person name="Markowitz V."/>
            <person name="Cheng J.-F."/>
            <person name="Hugenholtz P."/>
            <person name="Woyke T."/>
            <person name="Wu D."/>
            <person name="Verbarg S."/>
            <person name="Frueling A."/>
            <person name="Brambilla E."/>
            <person name="Klenk H.-P."/>
            <person name="Eisen J.A."/>
        </authorList>
    </citation>
    <scope>NUCLEOTIDE SEQUENCE</scope>
    <source>
        <strain>DSM 1100</strain>
    </source>
</reference>
<reference evidence="2 3" key="1">
    <citation type="journal article" date="2011" name="Stand. Genomic Sci.">
        <title>Complete genome sequence of Haliscomenobacter hydrossis type strain (O).</title>
        <authorList>
            <consortium name="US DOE Joint Genome Institute (JGI-PGF)"/>
            <person name="Daligault H."/>
            <person name="Lapidus A."/>
            <person name="Zeytun A."/>
            <person name="Nolan M."/>
            <person name="Lucas S."/>
            <person name="Del Rio T.G."/>
            <person name="Tice H."/>
            <person name="Cheng J.F."/>
            <person name="Tapia R."/>
            <person name="Han C."/>
            <person name="Goodwin L."/>
            <person name="Pitluck S."/>
            <person name="Liolios K."/>
            <person name="Pagani I."/>
            <person name="Ivanova N."/>
            <person name="Huntemann M."/>
            <person name="Mavromatis K."/>
            <person name="Mikhailova N."/>
            <person name="Pati A."/>
            <person name="Chen A."/>
            <person name="Palaniappan K."/>
            <person name="Land M."/>
            <person name="Hauser L."/>
            <person name="Brambilla E.M."/>
            <person name="Rohde M."/>
            <person name="Verbarg S."/>
            <person name="Goker M."/>
            <person name="Bristow J."/>
            <person name="Eisen J.A."/>
            <person name="Markowitz V."/>
            <person name="Hugenholtz P."/>
            <person name="Kyrpides N.C."/>
            <person name="Klenk H.P."/>
            <person name="Woyke T."/>
        </authorList>
    </citation>
    <scope>NUCLEOTIDE SEQUENCE [LARGE SCALE GENOMIC DNA]</scope>
    <source>
        <strain evidence="3">ATCC 27775 / DSM 1100 / LMG 10767 / O</strain>
    </source>
</reference>
<proteinExistence type="predicted"/>
<dbReference type="EMBL" id="CP002691">
    <property type="protein sequence ID" value="AEE51370.1"/>
    <property type="molecule type" value="Genomic_DNA"/>
</dbReference>
<dbReference type="KEGG" id="hhy:Halhy_3515"/>
<name>F4KWN0_HALH1</name>
<evidence type="ECO:0000313" key="3">
    <source>
        <dbReference type="Proteomes" id="UP000008461"/>
    </source>
</evidence>
<accession>F4KWN0</accession>
<evidence type="ECO:0008006" key="4">
    <source>
        <dbReference type="Google" id="ProtNLM"/>
    </source>
</evidence>
<dbReference type="CDD" id="cd15482">
    <property type="entry name" value="Sialidase_non-viral"/>
    <property type="match status" value="1"/>
</dbReference>
<dbReference type="AlphaFoldDB" id="F4KWN0"/>
<feature type="chain" id="PRO_5003310339" description="BNR repeat-containing family member" evidence="1">
    <location>
        <begin position="25"/>
        <end position="458"/>
    </location>
</feature>
<dbReference type="Pfam" id="PF15892">
    <property type="entry name" value="BNR_4"/>
    <property type="match status" value="1"/>
</dbReference>
<dbReference type="Gene3D" id="2.130.10.10">
    <property type="entry name" value="YVTN repeat-like/Quinoprotein amine dehydrogenase"/>
    <property type="match status" value="1"/>
</dbReference>
<dbReference type="Proteomes" id="UP000008461">
    <property type="component" value="Chromosome"/>
</dbReference>
<dbReference type="OrthoDB" id="183671at2"/>
<feature type="signal peptide" evidence="1">
    <location>
        <begin position="1"/>
        <end position="24"/>
    </location>
</feature>
<dbReference type="RefSeq" id="WP_013765910.1">
    <property type="nucleotide sequence ID" value="NC_015510.1"/>
</dbReference>
<keyword evidence="1" id="KW-0732">Signal</keyword>
<protein>
    <recommendedName>
        <fullName evidence="4">BNR repeat-containing family member</fullName>
    </recommendedName>
</protein>
<evidence type="ECO:0000313" key="2">
    <source>
        <dbReference type="EMBL" id="AEE51370.1"/>
    </source>
</evidence>
<evidence type="ECO:0000256" key="1">
    <source>
        <dbReference type="SAM" id="SignalP"/>
    </source>
</evidence>
<dbReference type="eggNOG" id="COG3386">
    <property type="taxonomic scope" value="Bacteria"/>
</dbReference>
<sequence>MLHKTYCLLCFCAVFLCCTQSTNAQNLKVDGYKGIWFTLGQFSEFGDKYSGGLGTYTANHLPVAIYAAKVQKTFFVYGGTTHRDKRHLLIMISYFDHRKKRVPKPVIVCDKMGVDDPHDNASLSIDQNGYLWVFVSGRGKIRPGLIFKSRQPYNIDAFEKIHEAEITYPQPWASEANGFLSMFTKYTNGRELYWSTSPDGKTWAPDQKLAGMGGHYQITNMRGNTLVTAFNYHPGGDVDKRTNLYVIKTADGGKTWQTMGGEILQTPLTHPYGPALVKDYAAEAKLVYLNDLNFDQAGNPIVLAVIGKSAKPGPIHGPREWVVIHWKGAHWEFHKVCESTHNYDMGSIYVEPKLWRIIGPTATGPQQYGTGGEMVLWESSDEGKTWTKIRNLTKKSPRNHAYARRPVNANADFYAFWADGDADKFSVSKLYFTNQKADKVWGLPFEMQKEFAKPRRVW</sequence>
<organism evidence="2 3">
    <name type="scientific">Haliscomenobacter hydrossis (strain ATCC 27775 / DSM 1100 / LMG 10767 / O)</name>
    <dbReference type="NCBI Taxonomy" id="760192"/>
    <lineage>
        <taxon>Bacteria</taxon>
        <taxon>Pseudomonadati</taxon>
        <taxon>Bacteroidota</taxon>
        <taxon>Saprospiria</taxon>
        <taxon>Saprospirales</taxon>
        <taxon>Haliscomenobacteraceae</taxon>
        <taxon>Haliscomenobacter</taxon>
    </lineage>
</organism>
<dbReference type="SUPFAM" id="SSF50939">
    <property type="entry name" value="Sialidases"/>
    <property type="match status" value="1"/>
</dbReference>
<keyword evidence="3" id="KW-1185">Reference proteome</keyword>
<dbReference type="Gene3D" id="2.120.10.10">
    <property type="match status" value="1"/>
</dbReference>
<dbReference type="HOGENOM" id="CLU_557572_0_0_10"/>